<reference evidence="1 2" key="1">
    <citation type="submission" date="2024-04" db="EMBL/GenBank/DDBJ databases">
        <title>Phylogenomic analyses of a clade within the roseobacter group suggest taxonomic reassignments of species of the genera Aestuariivita, Citreicella, Loktanella, Nautella, Pelagibaca, Ruegeria, Thalassobius, Thiobacimonas and Tropicibacter, and the proposal o.</title>
        <authorList>
            <person name="Jeon C.O."/>
        </authorList>
    </citation>
    <scope>NUCLEOTIDE SEQUENCE [LARGE SCALE GENOMIC DNA]</scope>
    <source>
        <strain evidence="1 2">G8-12</strain>
    </source>
</reference>
<keyword evidence="2" id="KW-1185">Reference proteome</keyword>
<organism evidence="1 2">
    <name type="scientific">Yoonia algicola</name>
    <dbReference type="NCBI Taxonomy" id="3137368"/>
    <lineage>
        <taxon>Bacteria</taxon>
        <taxon>Pseudomonadati</taxon>
        <taxon>Pseudomonadota</taxon>
        <taxon>Alphaproteobacteria</taxon>
        <taxon>Rhodobacterales</taxon>
        <taxon>Paracoccaceae</taxon>
        <taxon>Yoonia</taxon>
    </lineage>
</organism>
<dbReference type="AlphaFoldDB" id="A0AAN0M4G5"/>
<evidence type="ECO:0000313" key="2">
    <source>
        <dbReference type="Proteomes" id="UP001451782"/>
    </source>
</evidence>
<accession>A0AAN0M4G5</accession>
<dbReference type="KEGG" id="yag:AABB28_06625"/>
<dbReference type="Proteomes" id="UP001451782">
    <property type="component" value="Chromosome"/>
</dbReference>
<proteinExistence type="predicted"/>
<protein>
    <submittedName>
        <fullName evidence="1">Uncharacterized protein</fullName>
    </submittedName>
</protein>
<dbReference type="RefSeq" id="WP_342071294.1">
    <property type="nucleotide sequence ID" value="NZ_CP151762.1"/>
</dbReference>
<sequence length="266" mass="28862">MTIWPKQLALTQATMKRPKKSNLQHLFNKRDLAAPLGGGLFHSTSNGNEHARNFSEIYIFLAPTGDEYARNPKGAIMKKLSLGLAIAIASIQPLYADDTQTAMQAFLTENIITWASDPTLVAAIEAQNLETARYDQAKIDELDQLWRAFYGIDDAEIIANVIRTPASDFLRSQVEASGGAITEAFIMDARGLNVAASIATSDYWQGDEAKFQQTFMVGTKAVHFSAVEIDESTKQAQAQVSMTIVNEGTGNAVGALTVGISLDALM</sequence>
<dbReference type="EMBL" id="CP151762">
    <property type="protein sequence ID" value="WZU64941.1"/>
    <property type="molecule type" value="Genomic_DNA"/>
</dbReference>
<name>A0AAN0M4G5_9RHOB</name>
<evidence type="ECO:0000313" key="1">
    <source>
        <dbReference type="EMBL" id="WZU64941.1"/>
    </source>
</evidence>
<gene>
    <name evidence="1" type="ORF">AABB28_06625</name>
</gene>